<organism evidence="9 10">
    <name type="scientific">[Mycobacterium] fortunisiensis</name>
    <dbReference type="NCBI Taxonomy" id="2600579"/>
    <lineage>
        <taxon>Bacteria</taxon>
        <taxon>Bacillati</taxon>
        <taxon>Actinomycetota</taxon>
        <taxon>Actinomycetes</taxon>
        <taxon>Mycobacteriales</taxon>
        <taxon>Mycobacteriaceae</taxon>
        <taxon>Mycolicibacterium</taxon>
    </lineage>
</organism>
<evidence type="ECO:0000256" key="5">
    <source>
        <dbReference type="ARBA" id="ARBA00022801"/>
    </source>
</evidence>
<dbReference type="RefSeq" id="WP_217158422.1">
    <property type="nucleotide sequence ID" value="NZ_VOMB01000017.1"/>
</dbReference>
<dbReference type="InterPro" id="IPR022907">
    <property type="entry name" value="VapC_family"/>
</dbReference>
<evidence type="ECO:0000256" key="3">
    <source>
        <dbReference type="ARBA" id="ARBA00022722"/>
    </source>
</evidence>
<comment type="similarity">
    <text evidence="7">Belongs to the PINc/VapC protein family.</text>
</comment>
<dbReference type="HAMAP" id="MF_00265">
    <property type="entry name" value="VapC_Nob1"/>
    <property type="match status" value="1"/>
</dbReference>
<dbReference type="CDD" id="cd18731">
    <property type="entry name" value="PIN_NgFitB-like"/>
    <property type="match status" value="1"/>
</dbReference>
<feature type="binding site" evidence="7">
    <location>
        <position position="5"/>
    </location>
    <ligand>
        <name>Mg(2+)</name>
        <dbReference type="ChEBI" id="CHEBI:18420"/>
    </ligand>
</feature>
<dbReference type="InterPro" id="IPR050556">
    <property type="entry name" value="Type_II_TA_system_RNase"/>
</dbReference>
<keyword evidence="10" id="KW-1185">Reference proteome</keyword>
<reference evidence="9 10" key="1">
    <citation type="journal article" date="2021" name="Sci. Rep.">
        <title>Phenotypic and genomic hallmarks of a novel, potentially pathogenic rapidly growing Mycobacterium species related to the Mycobacterium fortuitum complex.</title>
        <authorList>
            <person name="Gharbi R."/>
            <person name="Khanna V."/>
            <person name="Frigui W."/>
            <person name="Mhenni B."/>
            <person name="Brosch R."/>
            <person name="Mardassi H."/>
        </authorList>
    </citation>
    <scope>NUCLEOTIDE SEQUENCE [LARGE SCALE GENOMIC DNA]</scope>
    <source>
        <strain evidence="9 10">TNTM28</strain>
    </source>
</reference>
<feature type="binding site" evidence="7">
    <location>
        <position position="104"/>
    </location>
    <ligand>
        <name>Mg(2+)</name>
        <dbReference type="ChEBI" id="CHEBI:18420"/>
    </ligand>
</feature>
<comment type="function">
    <text evidence="7">Toxic component of a toxin-antitoxin (TA) system. An RNase.</text>
</comment>
<evidence type="ECO:0000313" key="9">
    <source>
        <dbReference type="EMBL" id="MBU9765111.1"/>
    </source>
</evidence>
<accession>A0ABS6KP91</accession>
<comment type="caution">
    <text evidence="9">The sequence shown here is derived from an EMBL/GenBank/DDBJ whole genome shotgun (WGS) entry which is preliminary data.</text>
</comment>
<evidence type="ECO:0000256" key="4">
    <source>
        <dbReference type="ARBA" id="ARBA00022723"/>
    </source>
</evidence>
<keyword evidence="6 7" id="KW-0460">Magnesium</keyword>
<name>A0ABS6KP91_9MYCO</name>
<proteinExistence type="inferred from homology"/>
<feature type="domain" description="PIN" evidence="8">
    <location>
        <begin position="2"/>
        <end position="122"/>
    </location>
</feature>
<comment type="cofactor">
    <cofactor evidence="1 7">
        <name>Mg(2+)</name>
        <dbReference type="ChEBI" id="CHEBI:18420"/>
    </cofactor>
</comment>
<keyword evidence="4 7" id="KW-0479">Metal-binding</keyword>
<dbReference type="InterPro" id="IPR002716">
    <property type="entry name" value="PIN_dom"/>
</dbReference>
<gene>
    <name evidence="7" type="primary">vapC</name>
    <name evidence="9" type="ORF">FR943_14820</name>
</gene>
<evidence type="ECO:0000313" key="10">
    <source>
        <dbReference type="Proteomes" id="UP000812982"/>
    </source>
</evidence>
<dbReference type="EMBL" id="VOMB01000017">
    <property type="protein sequence ID" value="MBU9765111.1"/>
    <property type="molecule type" value="Genomic_DNA"/>
</dbReference>
<dbReference type="Pfam" id="PF01850">
    <property type="entry name" value="PIN"/>
    <property type="match status" value="1"/>
</dbReference>
<keyword evidence="5 7" id="KW-0378">Hydrolase</keyword>
<evidence type="ECO:0000259" key="8">
    <source>
        <dbReference type="Pfam" id="PF01850"/>
    </source>
</evidence>
<keyword evidence="7" id="KW-0800">Toxin</keyword>
<dbReference type="EC" id="3.1.-.-" evidence="7"/>
<evidence type="ECO:0000256" key="2">
    <source>
        <dbReference type="ARBA" id="ARBA00022649"/>
    </source>
</evidence>
<evidence type="ECO:0000256" key="1">
    <source>
        <dbReference type="ARBA" id="ARBA00001946"/>
    </source>
</evidence>
<keyword evidence="3 7" id="KW-0540">Nuclease</keyword>
<dbReference type="PANTHER" id="PTHR33653">
    <property type="entry name" value="RIBONUCLEASE VAPC2"/>
    <property type="match status" value="1"/>
</dbReference>
<dbReference type="Proteomes" id="UP000812982">
    <property type="component" value="Unassembled WGS sequence"/>
</dbReference>
<sequence length="142" mass="15529">MIVLDTNVISELMRPAPEPGVTSWVDSLDVSDVLLTAVTAAELLYGVARLPNGRRRRELRAKVDGLLAEDFRDRILPFDAPAATHYADIVADRERSGLQISMADGQIAAICRNWNAGLATRNVSDFVDTGVELINPWDLATP</sequence>
<dbReference type="PANTHER" id="PTHR33653:SF1">
    <property type="entry name" value="RIBONUCLEASE VAPC2"/>
    <property type="match status" value="1"/>
</dbReference>
<evidence type="ECO:0000256" key="6">
    <source>
        <dbReference type="ARBA" id="ARBA00022842"/>
    </source>
</evidence>
<keyword evidence="2 7" id="KW-1277">Toxin-antitoxin system</keyword>
<evidence type="ECO:0000256" key="7">
    <source>
        <dbReference type="HAMAP-Rule" id="MF_00265"/>
    </source>
</evidence>
<protein>
    <recommendedName>
        <fullName evidence="7">Ribonuclease VapC</fullName>
        <shortName evidence="7">RNase VapC</shortName>
        <ecNumber evidence="7">3.1.-.-</ecNumber>
    </recommendedName>
    <alternativeName>
        <fullName evidence="7">Toxin VapC</fullName>
    </alternativeName>
</protein>